<sequence length="72" mass="7973">MGRCILVMCFPTYFKCSLLFSNSLSATAAMAILFCFPTSPCRRHRCHQSELLCTAILSHSDSKSASFYAVAE</sequence>
<dbReference type="AlphaFoldDB" id="A0A0R3SKS9"/>
<name>A0A0R3SKS9_HYMDI</name>
<dbReference type="Proteomes" id="UP000274504">
    <property type="component" value="Unassembled WGS sequence"/>
</dbReference>
<dbReference type="EMBL" id="UYSG01002967">
    <property type="protein sequence ID" value="VDL57860.1"/>
    <property type="molecule type" value="Genomic_DNA"/>
</dbReference>
<protein>
    <submittedName>
        <fullName evidence="3">Secreted protein</fullName>
    </submittedName>
</protein>
<dbReference type="WBParaSite" id="HDID_0000554401-mRNA-1">
    <property type="protein sequence ID" value="HDID_0000554401-mRNA-1"/>
    <property type="gene ID" value="HDID_0000554401"/>
</dbReference>
<reference evidence="1 2" key="2">
    <citation type="submission" date="2018-11" db="EMBL/GenBank/DDBJ databases">
        <authorList>
            <consortium name="Pathogen Informatics"/>
        </authorList>
    </citation>
    <scope>NUCLEOTIDE SEQUENCE [LARGE SCALE GENOMIC DNA]</scope>
</reference>
<accession>A0A0R3SKS9</accession>
<evidence type="ECO:0000313" key="2">
    <source>
        <dbReference type="Proteomes" id="UP000274504"/>
    </source>
</evidence>
<gene>
    <name evidence="1" type="ORF">HDID_LOCUS5542</name>
</gene>
<reference evidence="3" key="1">
    <citation type="submission" date="2017-02" db="UniProtKB">
        <authorList>
            <consortium name="WormBaseParasite"/>
        </authorList>
    </citation>
    <scope>IDENTIFICATION</scope>
</reference>
<evidence type="ECO:0000313" key="1">
    <source>
        <dbReference type="EMBL" id="VDL57860.1"/>
    </source>
</evidence>
<organism evidence="3">
    <name type="scientific">Hymenolepis diminuta</name>
    <name type="common">Rat tapeworm</name>
    <dbReference type="NCBI Taxonomy" id="6216"/>
    <lineage>
        <taxon>Eukaryota</taxon>
        <taxon>Metazoa</taxon>
        <taxon>Spiralia</taxon>
        <taxon>Lophotrochozoa</taxon>
        <taxon>Platyhelminthes</taxon>
        <taxon>Cestoda</taxon>
        <taxon>Eucestoda</taxon>
        <taxon>Cyclophyllidea</taxon>
        <taxon>Hymenolepididae</taxon>
        <taxon>Hymenolepis</taxon>
    </lineage>
</organism>
<proteinExistence type="predicted"/>
<evidence type="ECO:0000313" key="3">
    <source>
        <dbReference type="WBParaSite" id="HDID_0000554401-mRNA-1"/>
    </source>
</evidence>